<dbReference type="Gene3D" id="2.130.10.10">
    <property type="entry name" value="YVTN repeat-like/Quinoprotein amine dehydrogenase"/>
    <property type="match status" value="1"/>
</dbReference>
<accession>A0ABQ3DC01</accession>
<organism evidence="1 2">
    <name type="scientific">Streptomyces canarius</name>
    <dbReference type="NCBI Taxonomy" id="285453"/>
    <lineage>
        <taxon>Bacteria</taxon>
        <taxon>Bacillati</taxon>
        <taxon>Actinomycetota</taxon>
        <taxon>Actinomycetes</taxon>
        <taxon>Kitasatosporales</taxon>
        <taxon>Streptomycetaceae</taxon>
        <taxon>Streptomyces</taxon>
    </lineage>
</organism>
<protein>
    <recommendedName>
        <fullName evidence="3">Ig-like domain repeat protein</fullName>
    </recommendedName>
</protein>
<name>A0ABQ3DC01_9ACTN</name>
<dbReference type="InterPro" id="IPR015943">
    <property type="entry name" value="WD40/YVTN_repeat-like_dom_sf"/>
</dbReference>
<evidence type="ECO:0000313" key="1">
    <source>
        <dbReference type="EMBL" id="GHA77305.1"/>
    </source>
</evidence>
<reference evidence="2" key="1">
    <citation type="journal article" date="2019" name="Int. J. Syst. Evol. Microbiol.">
        <title>The Global Catalogue of Microorganisms (GCM) 10K type strain sequencing project: providing services to taxonomists for standard genome sequencing and annotation.</title>
        <authorList>
            <consortium name="The Broad Institute Genomics Platform"/>
            <consortium name="The Broad Institute Genome Sequencing Center for Infectious Disease"/>
            <person name="Wu L."/>
            <person name="Ma J."/>
        </authorList>
    </citation>
    <scope>NUCLEOTIDE SEQUENCE [LARGE SCALE GENOMIC DNA]</scope>
    <source>
        <strain evidence="2">JCM 4733</strain>
    </source>
</reference>
<evidence type="ECO:0000313" key="2">
    <source>
        <dbReference type="Proteomes" id="UP000653644"/>
    </source>
</evidence>
<dbReference type="Proteomes" id="UP000653644">
    <property type="component" value="Unassembled WGS sequence"/>
</dbReference>
<proteinExistence type="predicted"/>
<dbReference type="SUPFAM" id="SSF50969">
    <property type="entry name" value="YVTN repeat-like/Quinoprotein amine dehydrogenase"/>
    <property type="match status" value="1"/>
</dbReference>
<dbReference type="RefSeq" id="WP_229918203.1">
    <property type="nucleotide sequence ID" value="NZ_BMVN01000122.1"/>
</dbReference>
<dbReference type="InterPro" id="IPR011044">
    <property type="entry name" value="Quino_amine_DH_bsu"/>
</dbReference>
<gene>
    <name evidence="1" type="ORF">GCM10010345_93780</name>
</gene>
<evidence type="ECO:0008006" key="3">
    <source>
        <dbReference type="Google" id="ProtNLM"/>
    </source>
</evidence>
<dbReference type="SUPFAM" id="SSF69322">
    <property type="entry name" value="Tricorn protease domain 2"/>
    <property type="match status" value="1"/>
</dbReference>
<comment type="caution">
    <text evidence="1">The sequence shown here is derived from an EMBL/GenBank/DDBJ whole genome shotgun (WGS) entry which is preliminary data.</text>
</comment>
<sequence>MTVGSSWGMVVDGARHRVFIGDDTRDKVVAADYNGNLVDSVSGIDGVADLALSEDGSTLYAAARASHEIVALDPATLDVKARYPVAAGVGPLYVEAAGGKVWFTYGEWGGETEANLGSIDPAVDPASGTDPVSLGQFPLHDHGVSSPAILDADPSTPGLLAVGQRDFYDSAKQVLAVVDVSGPTPRLVASQSGGPTVYVNDVDLLPGGTAVLGGATKRYAYADGAFTETASYPYGQRADVAPNGLVAQVGPVGDYRVSVYRPGESKAVRTYALDASHVAWAPDASRLFALVSVPGGDTLKVLTNPALSVPAITVNAPSTATRAKPLTVSGKVTATVKLPARAQLKVTRTDMEHPDGKTLPAVTVKADGTYSFSDTPTSGGTVTYQVSYAGDAEHTTASAYDKVSVSLATPSLSLNNNGKVYAYGADAPFTAHLGSTYKNRTVEIWADPFGSDRPKKRIKSGTVNSHGNISAVVDMTRDTTVYAVFKGDSHYKPRTVKVTAYAKVRVSTAVSRHYKTGKIGSTTYYWFHKRTNPLLTTTMTYYPGRQQRFDLQAYYQGSWHSLDSQYFTLGTNGKSVVELGAPGEAGVKARMRSVYVNGSSGDSVNSTTYGSWKYLYFSN</sequence>
<keyword evidence="2" id="KW-1185">Reference proteome</keyword>
<dbReference type="EMBL" id="BMVN01000122">
    <property type="protein sequence ID" value="GHA77305.1"/>
    <property type="molecule type" value="Genomic_DNA"/>
</dbReference>